<evidence type="ECO:0000256" key="5">
    <source>
        <dbReference type="ARBA" id="ARBA00022741"/>
    </source>
</evidence>
<keyword evidence="13" id="KW-0347">Helicase</keyword>
<reference evidence="13" key="2">
    <citation type="submission" date="2020-09" db="EMBL/GenBank/DDBJ databases">
        <authorList>
            <person name="Sun Q."/>
            <person name="Ohkuma M."/>
        </authorList>
    </citation>
    <scope>NUCLEOTIDE SEQUENCE</scope>
    <source>
        <strain evidence="13">JCM 3276</strain>
    </source>
</reference>
<gene>
    <name evidence="13" type="ORF">GCM10010171_43970</name>
</gene>
<evidence type="ECO:0000259" key="12">
    <source>
        <dbReference type="PROSITE" id="PS51192"/>
    </source>
</evidence>
<protein>
    <recommendedName>
        <fullName evidence="11">Type I restriction enzyme endonuclease subunit</fullName>
        <shortName evidence="11">R protein</shortName>
        <ecNumber evidence="11">3.1.21.3</ecNumber>
    </recommendedName>
</protein>
<dbReference type="GO" id="GO:0003677">
    <property type="term" value="F:DNA binding"/>
    <property type="evidence" value="ECO:0007669"/>
    <property type="project" value="UniProtKB-KW"/>
</dbReference>
<dbReference type="InterPro" id="IPR051268">
    <property type="entry name" value="Type-I_R_enzyme_R_subunit"/>
</dbReference>
<dbReference type="InterPro" id="IPR040980">
    <property type="entry name" value="SWI2_SNF2"/>
</dbReference>
<dbReference type="CDD" id="cd18030">
    <property type="entry name" value="DEXHc_RE_I_HsdR"/>
    <property type="match status" value="1"/>
</dbReference>
<keyword evidence="10 11" id="KW-0238">DNA-binding</keyword>
<dbReference type="Pfam" id="PF22679">
    <property type="entry name" value="T1R_D3-like"/>
    <property type="match status" value="1"/>
</dbReference>
<dbReference type="GO" id="GO:0005524">
    <property type="term" value="F:ATP binding"/>
    <property type="evidence" value="ECO:0007669"/>
    <property type="project" value="UniProtKB-KW"/>
</dbReference>
<dbReference type="CDD" id="cd18800">
    <property type="entry name" value="SF2_C_EcoR124I-like"/>
    <property type="match status" value="1"/>
</dbReference>
<evidence type="ECO:0000256" key="3">
    <source>
        <dbReference type="ARBA" id="ARBA00011296"/>
    </source>
</evidence>
<accession>A0A918GL54</accession>
<comment type="function">
    <text evidence="11">Subunit R is required for both nuclease and ATPase activities, but not for modification.</text>
</comment>
<keyword evidence="14" id="KW-1185">Reference proteome</keyword>
<keyword evidence="9 11" id="KW-0067">ATP-binding</keyword>
<evidence type="ECO:0000256" key="4">
    <source>
        <dbReference type="ARBA" id="ARBA00022722"/>
    </source>
</evidence>
<dbReference type="Pfam" id="PF18766">
    <property type="entry name" value="SWI2_SNF2"/>
    <property type="match status" value="1"/>
</dbReference>
<evidence type="ECO:0000256" key="10">
    <source>
        <dbReference type="ARBA" id="ARBA00023125"/>
    </source>
</evidence>
<dbReference type="GO" id="GO:0009035">
    <property type="term" value="F:type I site-specific deoxyribonuclease activity"/>
    <property type="evidence" value="ECO:0007669"/>
    <property type="project" value="UniProtKB-EC"/>
</dbReference>
<dbReference type="CDD" id="cd22332">
    <property type="entry name" value="HsdR_N"/>
    <property type="match status" value="1"/>
</dbReference>
<dbReference type="SMART" id="SM00487">
    <property type="entry name" value="DEXDc"/>
    <property type="match status" value="1"/>
</dbReference>
<dbReference type="InterPro" id="IPR007409">
    <property type="entry name" value="Restrct_endonuc_type1_HsdR_N"/>
</dbReference>
<name>A0A918GL54_9PSEU</name>
<evidence type="ECO:0000256" key="1">
    <source>
        <dbReference type="ARBA" id="ARBA00000851"/>
    </source>
</evidence>
<evidence type="ECO:0000256" key="6">
    <source>
        <dbReference type="ARBA" id="ARBA00022747"/>
    </source>
</evidence>
<reference evidence="13" key="1">
    <citation type="journal article" date="2014" name="Int. J. Syst. Evol. Microbiol.">
        <title>Complete genome sequence of Corynebacterium casei LMG S-19264T (=DSM 44701T), isolated from a smear-ripened cheese.</title>
        <authorList>
            <consortium name="US DOE Joint Genome Institute (JGI-PGF)"/>
            <person name="Walter F."/>
            <person name="Albersmeier A."/>
            <person name="Kalinowski J."/>
            <person name="Ruckert C."/>
        </authorList>
    </citation>
    <scope>NUCLEOTIDE SEQUENCE</scope>
    <source>
        <strain evidence="13">JCM 3276</strain>
    </source>
</reference>
<dbReference type="InterPro" id="IPR014001">
    <property type="entry name" value="Helicase_ATP-bd"/>
</dbReference>
<dbReference type="Gene3D" id="3.40.50.300">
    <property type="entry name" value="P-loop containing nucleotide triphosphate hydrolases"/>
    <property type="match status" value="3"/>
</dbReference>
<sequence length="973" mass="110054">MTVIEGSTVRDFVLGLLSDHGDWPTARGADLGRADLDVLLEDDVRNALVRLNPAIVEEPSRADEVLYRLRGITLSARSTGLISANEEFRAWLLGEKAMPYGQGHQHVPVTLIDFDNLSRNTYRVATDVTFRHGRVTRRFELVLYVNGVPLVVGVATTPPRPAVTWADGAFQVKEDERDVAAFFVPNVFSFATDGRELRFGSVLMPLNLWSTWRTGERTEPPGPLLVEQGVRGLLTPRTVLDVLHDFTVFATDDQHRKIKIICRYQQYEAVNNIVERVRDGVVHKGLIWHFQGSGKSLLMVFAAQKLRRHPRLGSPTVLIVVDRIDLDTQITATFNAADIPNLVSTESGDELIELLRTEQRKIIITTIQKFRDARAEVSVRRNIICLVDEAHRTQEGDLGQRMRDALPNAFLFGLTGTPINDRERNTFRTFGADEDPGRYLSRYTQADSLRDGTTLPLHFEPRPTEFRIDRTVLDAEFNQLTDDLSEEEREAVADRAGRMAMLIKADRRIKRVCADIARHYTEKVEPNGFKAQVVTFDKESCARYKDELDTLLGPDASAVVISTGSGTPKWLNERFARTKDAEERLLNRFRDPDDPLKILIVTGRLLTGFDAPILQAMYLDKVIKNHNLLQAVCRTNRPFEHGGRTKTHGLVVDYLGVFDHLAKALQFDEQAMQQVVTNISRLADELPAAMAKCMAFFPAYLDRSLDGHEGLFAAQQYLPDDATRDRFAAAYRRLAELWEALSPDPALTEYRADYVWLTQVYRSVQPGGSTGRLLWRMLGAKTMEIINANVHVDVRADDLDTLVLDAEMVEALEQTPEISSRRVAGQLAERLRPHRDDPRFLSLAERLEQLRQQHQLGQLSSLLYLKALLGLARDFVALELETAAVGETGVAGGRAALTRLFQQTRNGNTAVAVERIVSDIDDIVRKIRFPGWQHTIGGAREVKQALRRTLLKYKLHRDEDLFTKAYDYIRQYY</sequence>
<keyword evidence="8 11" id="KW-0378">Hydrolase</keyword>
<comment type="catalytic activity">
    <reaction evidence="1 11">
        <text>Endonucleolytic cleavage of DNA to give random double-stranded fragments with terminal 5'-phosphates, ATP is simultaneously hydrolyzed.</text>
        <dbReference type="EC" id="3.1.21.3"/>
    </reaction>
</comment>
<dbReference type="GO" id="GO:0004386">
    <property type="term" value="F:helicase activity"/>
    <property type="evidence" value="ECO:0007669"/>
    <property type="project" value="UniProtKB-KW"/>
</dbReference>
<evidence type="ECO:0000313" key="13">
    <source>
        <dbReference type="EMBL" id="GGS44003.1"/>
    </source>
</evidence>
<evidence type="ECO:0000256" key="11">
    <source>
        <dbReference type="RuleBase" id="RU364115"/>
    </source>
</evidence>
<organism evidence="13 14">
    <name type="scientific">Actinokineospora fastidiosa</name>
    <dbReference type="NCBI Taxonomy" id="1816"/>
    <lineage>
        <taxon>Bacteria</taxon>
        <taxon>Bacillati</taxon>
        <taxon>Actinomycetota</taxon>
        <taxon>Actinomycetes</taxon>
        <taxon>Pseudonocardiales</taxon>
        <taxon>Pseudonocardiaceae</taxon>
        <taxon>Actinokineospora</taxon>
    </lineage>
</organism>
<dbReference type="AlphaFoldDB" id="A0A918GL54"/>
<comment type="subunit">
    <text evidence="3 11">The type I restriction/modification system is composed of three polypeptides R, M and S.</text>
</comment>
<dbReference type="Gene3D" id="3.90.1570.50">
    <property type="match status" value="1"/>
</dbReference>
<evidence type="ECO:0000256" key="9">
    <source>
        <dbReference type="ARBA" id="ARBA00022840"/>
    </source>
</evidence>
<dbReference type="Proteomes" id="UP000660680">
    <property type="component" value="Unassembled WGS sequence"/>
</dbReference>
<proteinExistence type="inferred from homology"/>
<keyword evidence="4" id="KW-0540">Nuclease</keyword>
<dbReference type="InterPro" id="IPR027417">
    <property type="entry name" value="P-loop_NTPase"/>
</dbReference>
<dbReference type="InterPro" id="IPR055180">
    <property type="entry name" value="HsdR_RecA-like_helicase_dom_2"/>
</dbReference>
<evidence type="ECO:0000256" key="7">
    <source>
        <dbReference type="ARBA" id="ARBA00022759"/>
    </source>
</evidence>
<dbReference type="NCBIfam" id="TIGR00348">
    <property type="entry name" value="hsdR"/>
    <property type="match status" value="1"/>
</dbReference>
<evidence type="ECO:0000256" key="2">
    <source>
        <dbReference type="ARBA" id="ARBA00008598"/>
    </source>
</evidence>
<keyword evidence="5 11" id="KW-0547">Nucleotide-binding</keyword>
<dbReference type="PROSITE" id="PS51192">
    <property type="entry name" value="HELICASE_ATP_BIND_1"/>
    <property type="match status" value="1"/>
</dbReference>
<dbReference type="Pfam" id="PF04313">
    <property type="entry name" value="HSDR_N"/>
    <property type="match status" value="1"/>
</dbReference>
<comment type="similarity">
    <text evidence="2 11">Belongs to the HsdR family.</text>
</comment>
<dbReference type="SUPFAM" id="SSF52540">
    <property type="entry name" value="P-loop containing nucleoside triphosphate hydrolases"/>
    <property type="match status" value="2"/>
</dbReference>
<evidence type="ECO:0000256" key="8">
    <source>
        <dbReference type="ARBA" id="ARBA00022801"/>
    </source>
</evidence>
<evidence type="ECO:0000313" key="14">
    <source>
        <dbReference type="Proteomes" id="UP000660680"/>
    </source>
</evidence>
<keyword evidence="6 11" id="KW-0680">Restriction system</keyword>
<dbReference type="EC" id="3.1.21.3" evidence="11"/>
<feature type="domain" description="Helicase ATP-binding" evidence="12">
    <location>
        <begin position="283"/>
        <end position="436"/>
    </location>
</feature>
<dbReference type="GO" id="GO:0009307">
    <property type="term" value="P:DNA restriction-modification system"/>
    <property type="evidence" value="ECO:0007669"/>
    <property type="project" value="UniProtKB-KW"/>
</dbReference>
<keyword evidence="7" id="KW-0255">Endonuclease</keyword>
<dbReference type="RefSeq" id="WP_189212394.1">
    <property type="nucleotide sequence ID" value="NZ_BMRB01000003.1"/>
</dbReference>
<dbReference type="InterPro" id="IPR004473">
    <property type="entry name" value="Restrct_endonuc_typeI_HsdR"/>
</dbReference>
<dbReference type="PANTHER" id="PTHR30195:SF15">
    <property type="entry name" value="TYPE I RESTRICTION ENZYME HINDI ENDONUCLEASE SUBUNIT"/>
    <property type="match status" value="1"/>
</dbReference>
<dbReference type="EMBL" id="BMRB01000003">
    <property type="protein sequence ID" value="GGS44003.1"/>
    <property type="molecule type" value="Genomic_DNA"/>
</dbReference>
<dbReference type="PANTHER" id="PTHR30195">
    <property type="entry name" value="TYPE I SITE-SPECIFIC DEOXYRIBONUCLEASE PROTEIN SUBUNIT M AND R"/>
    <property type="match status" value="1"/>
</dbReference>
<comment type="caution">
    <text evidence="13">The sequence shown here is derived from an EMBL/GenBank/DDBJ whole genome shotgun (WGS) entry which is preliminary data.</text>
</comment>